<reference evidence="12 13" key="2">
    <citation type="journal article" date="2020" name="Microbiol. Resour. Announc.">
        <title>Antarctic desert soil bacteria exhibit high novel natural product potential, evaluated through long-read genome sequencing and comparative genomics.</title>
        <authorList>
            <person name="Benaud N."/>
            <person name="Edwards R.J."/>
            <person name="Amos T.G."/>
            <person name="D'Agostino P.M."/>
            <person name="Gutierrez-Chavez C."/>
            <person name="Montgomery K."/>
            <person name="Nicetic I."/>
            <person name="Ferrari B.C."/>
        </authorList>
    </citation>
    <scope>NUCLEOTIDE SEQUENCE [LARGE SCALE GENOMIC DNA]</scope>
    <source>
        <strain evidence="12 13">SPB151</strain>
    </source>
</reference>
<dbReference type="Gene3D" id="3.40.50.150">
    <property type="entry name" value="Vaccinia Virus protein VP39"/>
    <property type="match status" value="1"/>
</dbReference>
<dbReference type="RefSeq" id="WP_185445283.1">
    <property type="nucleotide sequence ID" value="NZ_CP043661.1"/>
</dbReference>
<dbReference type="EC" id="2.1.1.77" evidence="3"/>
<name>A0A7G6WRR3_9ACTN</name>
<evidence type="ECO:0000256" key="2">
    <source>
        <dbReference type="ARBA" id="ARBA00005369"/>
    </source>
</evidence>
<evidence type="ECO:0000256" key="5">
    <source>
        <dbReference type="ARBA" id="ARBA00022490"/>
    </source>
</evidence>
<evidence type="ECO:0000256" key="10">
    <source>
        <dbReference type="ARBA" id="ARBA00031323"/>
    </source>
</evidence>
<dbReference type="NCBIfam" id="TIGR04364">
    <property type="entry name" value="methyltran_FxLD"/>
    <property type="match status" value="1"/>
</dbReference>
<dbReference type="AlphaFoldDB" id="A0A7G6WRR3"/>
<proteinExistence type="inferred from homology"/>
<dbReference type="GO" id="GO:0032259">
    <property type="term" value="P:methylation"/>
    <property type="evidence" value="ECO:0007669"/>
    <property type="project" value="UniProtKB-KW"/>
</dbReference>
<keyword evidence="8" id="KW-0949">S-adenosyl-L-methionine</keyword>
<dbReference type="InterPro" id="IPR027573">
    <property type="entry name" value="Methyltran_FxLD"/>
</dbReference>
<dbReference type="InterPro" id="IPR000682">
    <property type="entry name" value="PCMT"/>
</dbReference>
<keyword evidence="6 12" id="KW-0489">Methyltransferase</keyword>
<organism evidence="12 13">
    <name type="scientific">Kribbella qitaiheensis</name>
    <dbReference type="NCBI Taxonomy" id="1544730"/>
    <lineage>
        <taxon>Bacteria</taxon>
        <taxon>Bacillati</taxon>
        <taxon>Actinomycetota</taxon>
        <taxon>Actinomycetes</taxon>
        <taxon>Propionibacteriales</taxon>
        <taxon>Kribbellaceae</taxon>
        <taxon>Kribbella</taxon>
    </lineage>
</organism>
<evidence type="ECO:0000256" key="9">
    <source>
        <dbReference type="ARBA" id="ARBA00030757"/>
    </source>
</evidence>
<dbReference type="CDD" id="cd02440">
    <property type="entry name" value="AdoMet_MTases"/>
    <property type="match status" value="1"/>
</dbReference>
<evidence type="ECO:0000256" key="3">
    <source>
        <dbReference type="ARBA" id="ARBA00011890"/>
    </source>
</evidence>
<dbReference type="EMBL" id="CP043661">
    <property type="protein sequence ID" value="QNE16678.1"/>
    <property type="molecule type" value="Genomic_DNA"/>
</dbReference>
<dbReference type="Pfam" id="PF01135">
    <property type="entry name" value="PCMT"/>
    <property type="match status" value="1"/>
</dbReference>
<evidence type="ECO:0000256" key="11">
    <source>
        <dbReference type="ARBA" id="ARBA00031350"/>
    </source>
</evidence>
<accession>A0A7G6WRR3</accession>
<comment type="similarity">
    <text evidence="2">Belongs to the methyltransferase superfamily. L-isoaspartyl/D-aspartyl protein methyltransferase family.</text>
</comment>
<keyword evidence="13" id="KW-1185">Reference proteome</keyword>
<keyword evidence="7 12" id="KW-0808">Transferase</keyword>
<evidence type="ECO:0000256" key="6">
    <source>
        <dbReference type="ARBA" id="ARBA00022603"/>
    </source>
</evidence>
<dbReference type="KEGG" id="kqi:F1D05_00650"/>
<dbReference type="GO" id="GO:0004719">
    <property type="term" value="F:protein-L-isoaspartate (D-aspartate) O-methyltransferase activity"/>
    <property type="evidence" value="ECO:0007669"/>
    <property type="project" value="UniProtKB-EC"/>
</dbReference>
<dbReference type="PANTHER" id="PTHR11579:SF0">
    <property type="entry name" value="PROTEIN-L-ISOASPARTATE(D-ASPARTATE) O-METHYLTRANSFERASE"/>
    <property type="match status" value="1"/>
</dbReference>
<evidence type="ECO:0000313" key="12">
    <source>
        <dbReference type="EMBL" id="QNE16678.1"/>
    </source>
</evidence>
<dbReference type="Proteomes" id="UP000515563">
    <property type="component" value="Chromosome"/>
</dbReference>
<dbReference type="SUPFAM" id="SSF53335">
    <property type="entry name" value="S-adenosyl-L-methionine-dependent methyltransferases"/>
    <property type="match status" value="1"/>
</dbReference>
<protein>
    <recommendedName>
        <fullName evidence="4">Protein-L-isoaspartate O-methyltransferase</fullName>
        <ecNumber evidence="3">2.1.1.77</ecNumber>
    </recommendedName>
    <alternativeName>
        <fullName evidence="11">L-isoaspartyl protein carboxyl methyltransferase</fullName>
    </alternativeName>
    <alternativeName>
        <fullName evidence="9">Protein L-isoaspartyl methyltransferase</fullName>
    </alternativeName>
    <alternativeName>
        <fullName evidence="10">Protein-beta-aspartate methyltransferase</fullName>
    </alternativeName>
</protein>
<gene>
    <name evidence="12" type="primary">fxlM</name>
    <name evidence="12" type="ORF">F1D05_00650</name>
</gene>
<dbReference type="GO" id="GO:0005737">
    <property type="term" value="C:cytoplasm"/>
    <property type="evidence" value="ECO:0007669"/>
    <property type="project" value="UniProtKB-SubCell"/>
</dbReference>
<evidence type="ECO:0000256" key="7">
    <source>
        <dbReference type="ARBA" id="ARBA00022679"/>
    </source>
</evidence>
<sequence>MDARSNQYAESLRSALAGRMVAEGSLRDERVTKAFLTVPRHEFVPLVPLEVAYADDVVLMKRDEDGVAISSVSQPSVVALMLEQAGLQPGHRVLEIGSGGYNAALLSELVGPGGAVTTVDIDPDVIERARQGLASTGYEDVRVVLADGEFGSPESAPYDRVVVTVTAWDIAPAWVEQLAGNGRIVVPLRFRGQTRSIALDLVEGRLESRSMRLCGFVCMQGAGASYERVVPLEKDTVRLGFDTDQQVVEPPPDVLRRPATQVWSGVLVDREEPLSDLNLWLACTLDRYCVLTADRSAVKKRRLAPIPGWGTAATVADDTLTYLTSRVAKNTETVELGAVAHGPAAAEHAEQMVRQIQIFTTHHRNGPGPALTIHPSEQLTESPDDKACLQIERPHTRLVVSW</sequence>
<reference evidence="13" key="1">
    <citation type="submission" date="2019-09" db="EMBL/GenBank/DDBJ databases">
        <title>Antimicrobial potential of Antarctic Bacteria.</title>
        <authorList>
            <person name="Benaud N."/>
            <person name="Edwards R.J."/>
            <person name="Ferrari B.C."/>
        </authorList>
    </citation>
    <scope>NUCLEOTIDE SEQUENCE [LARGE SCALE GENOMIC DNA]</scope>
    <source>
        <strain evidence="13">SPB151</strain>
    </source>
</reference>
<evidence type="ECO:0000256" key="1">
    <source>
        <dbReference type="ARBA" id="ARBA00004496"/>
    </source>
</evidence>
<keyword evidence="5" id="KW-0963">Cytoplasm</keyword>
<evidence type="ECO:0000256" key="4">
    <source>
        <dbReference type="ARBA" id="ARBA00013346"/>
    </source>
</evidence>
<dbReference type="PANTHER" id="PTHR11579">
    <property type="entry name" value="PROTEIN-L-ISOASPARTATE O-METHYLTRANSFERASE"/>
    <property type="match status" value="1"/>
</dbReference>
<evidence type="ECO:0000313" key="13">
    <source>
        <dbReference type="Proteomes" id="UP000515563"/>
    </source>
</evidence>
<evidence type="ECO:0000256" key="8">
    <source>
        <dbReference type="ARBA" id="ARBA00022691"/>
    </source>
</evidence>
<dbReference type="InterPro" id="IPR029063">
    <property type="entry name" value="SAM-dependent_MTases_sf"/>
</dbReference>
<comment type="subcellular location">
    <subcellularLocation>
        <location evidence="1">Cytoplasm</location>
    </subcellularLocation>
</comment>